<organism evidence="3 4">
    <name type="scientific">Saponaria officinalis</name>
    <name type="common">Common soapwort</name>
    <name type="synonym">Lychnis saponaria</name>
    <dbReference type="NCBI Taxonomy" id="3572"/>
    <lineage>
        <taxon>Eukaryota</taxon>
        <taxon>Viridiplantae</taxon>
        <taxon>Streptophyta</taxon>
        <taxon>Embryophyta</taxon>
        <taxon>Tracheophyta</taxon>
        <taxon>Spermatophyta</taxon>
        <taxon>Magnoliopsida</taxon>
        <taxon>eudicotyledons</taxon>
        <taxon>Gunneridae</taxon>
        <taxon>Pentapetalae</taxon>
        <taxon>Caryophyllales</taxon>
        <taxon>Caryophyllaceae</taxon>
        <taxon>Caryophylleae</taxon>
        <taxon>Saponaria</taxon>
    </lineage>
</organism>
<evidence type="ECO:0000313" key="4">
    <source>
        <dbReference type="Proteomes" id="UP001443914"/>
    </source>
</evidence>
<evidence type="ECO:0000256" key="2">
    <source>
        <dbReference type="SAM" id="SignalP"/>
    </source>
</evidence>
<comment type="caution">
    <text evidence="3">The sequence shown here is derived from an EMBL/GenBank/DDBJ whole genome shotgun (WGS) entry which is preliminary data.</text>
</comment>
<evidence type="ECO:0000256" key="1">
    <source>
        <dbReference type="SAM" id="MobiDB-lite"/>
    </source>
</evidence>
<proteinExistence type="predicted"/>
<name>A0AAW1IGZ3_SAPOF</name>
<accession>A0AAW1IGZ3</accession>
<feature type="chain" id="PRO_5043430132" evidence="2">
    <location>
        <begin position="30"/>
        <end position="121"/>
    </location>
</feature>
<protein>
    <submittedName>
        <fullName evidence="3">Uncharacterized protein</fullName>
    </submittedName>
</protein>
<keyword evidence="4" id="KW-1185">Reference proteome</keyword>
<feature type="compositionally biased region" description="Acidic residues" evidence="1">
    <location>
        <begin position="80"/>
        <end position="121"/>
    </location>
</feature>
<evidence type="ECO:0000313" key="3">
    <source>
        <dbReference type="EMBL" id="KAK9688928.1"/>
    </source>
</evidence>
<dbReference type="AlphaFoldDB" id="A0AAW1IGZ3"/>
<gene>
    <name evidence="3" type="ORF">RND81_09G022700</name>
</gene>
<keyword evidence="2" id="KW-0732">Signal</keyword>
<dbReference type="Proteomes" id="UP001443914">
    <property type="component" value="Unassembled WGS sequence"/>
</dbReference>
<feature type="compositionally biased region" description="Polar residues" evidence="1">
    <location>
        <begin position="66"/>
        <end position="76"/>
    </location>
</feature>
<feature type="signal peptide" evidence="2">
    <location>
        <begin position="1"/>
        <end position="29"/>
    </location>
</feature>
<reference evidence="3" key="1">
    <citation type="submission" date="2024-03" db="EMBL/GenBank/DDBJ databases">
        <title>WGS assembly of Saponaria officinalis var. Norfolk2.</title>
        <authorList>
            <person name="Jenkins J."/>
            <person name="Shu S."/>
            <person name="Grimwood J."/>
            <person name="Barry K."/>
            <person name="Goodstein D."/>
            <person name="Schmutz J."/>
            <person name="Leebens-Mack J."/>
            <person name="Osbourn A."/>
        </authorList>
    </citation>
    <scope>NUCLEOTIDE SEQUENCE [LARGE SCALE GENOMIC DNA]</scope>
    <source>
        <strain evidence="3">JIC</strain>
    </source>
</reference>
<feature type="region of interest" description="Disordered" evidence="1">
    <location>
        <begin position="65"/>
        <end position="121"/>
    </location>
</feature>
<dbReference type="EMBL" id="JBDFQZ010000009">
    <property type="protein sequence ID" value="KAK9688928.1"/>
    <property type="molecule type" value="Genomic_DNA"/>
</dbReference>
<sequence length="121" mass="13264">MAVSPAAFSTKLAAPLCHLLLHTSAVSLAGKLATDRTPVIFDSIQKPVLRDRVVNTVLFGRVESPATRSLSQQAMKSVNDDDVDDNVPLDEDDFDEDDSDFDTDDEDFMDDDDDGDDDQKS</sequence>